<protein>
    <submittedName>
        <fullName evidence="2">Uncharacterized protein</fullName>
    </submittedName>
</protein>
<proteinExistence type="predicted"/>
<sequence>MPCLRLKSKPNRSAKGVACEPAPTATDPAQTSRGSNAATHAIPAAFAVSLSSCRVLSRNARTNEPFALTSPLTIPVPTHPPPQTRRSGAAYIRYTGGTTKAASHGRRIASWTTHAVRSVYVVSPSDYRGNQATPLPRFKVPAALFAESAA</sequence>
<feature type="compositionally biased region" description="Polar residues" evidence="1">
    <location>
        <begin position="27"/>
        <end position="36"/>
    </location>
</feature>
<dbReference type="Proteomes" id="UP000623467">
    <property type="component" value="Unassembled WGS sequence"/>
</dbReference>
<comment type="caution">
    <text evidence="2">The sequence shown here is derived from an EMBL/GenBank/DDBJ whole genome shotgun (WGS) entry which is preliminary data.</text>
</comment>
<keyword evidence="3" id="KW-1185">Reference proteome</keyword>
<accession>A0A8H7DEN5</accession>
<evidence type="ECO:0000313" key="3">
    <source>
        <dbReference type="Proteomes" id="UP000623467"/>
    </source>
</evidence>
<gene>
    <name evidence="2" type="ORF">MSAN_00655000</name>
</gene>
<feature type="compositionally biased region" description="Basic residues" evidence="1">
    <location>
        <begin position="1"/>
        <end position="12"/>
    </location>
</feature>
<name>A0A8H7DEN5_9AGAR</name>
<evidence type="ECO:0000256" key="1">
    <source>
        <dbReference type="SAM" id="MobiDB-lite"/>
    </source>
</evidence>
<organism evidence="2 3">
    <name type="scientific">Mycena sanguinolenta</name>
    <dbReference type="NCBI Taxonomy" id="230812"/>
    <lineage>
        <taxon>Eukaryota</taxon>
        <taxon>Fungi</taxon>
        <taxon>Dikarya</taxon>
        <taxon>Basidiomycota</taxon>
        <taxon>Agaricomycotina</taxon>
        <taxon>Agaricomycetes</taxon>
        <taxon>Agaricomycetidae</taxon>
        <taxon>Agaricales</taxon>
        <taxon>Marasmiineae</taxon>
        <taxon>Mycenaceae</taxon>
        <taxon>Mycena</taxon>
    </lineage>
</organism>
<feature type="region of interest" description="Disordered" evidence="1">
    <location>
        <begin position="1"/>
        <end position="36"/>
    </location>
</feature>
<dbReference type="AlphaFoldDB" id="A0A8H7DEN5"/>
<reference evidence="2" key="1">
    <citation type="submission" date="2020-05" db="EMBL/GenBank/DDBJ databases">
        <title>Mycena genomes resolve the evolution of fungal bioluminescence.</title>
        <authorList>
            <person name="Tsai I.J."/>
        </authorList>
    </citation>
    <scope>NUCLEOTIDE SEQUENCE</scope>
    <source>
        <strain evidence="2">160909Yilan</strain>
    </source>
</reference>
<evidence type="ECO:0000313" key="2">
    <source>
        <dbReference type="EMBL" id="KAF7370242.1"/>
    </source>
</evidence>
<dbReference type="EMBL" id="JACAZH010000004">
    <property type="protein sequence ID" value="KAF7370242.1"/>
    <property type="molecule type" value="Genomic_DNA"/>
</dbReference>